<dbReference type="PANTHER" id="PTHR30221:SF1">
    <property type="entry name" value="SMALL-CONDUCTANCE MECHANOSENSITIVE CHANNEL"/>
    <property type="match status" value="1"/>
</dbReference>
<accession>A0A6H1TVT0</accession>
<keyword evidence="5 7" id="KW-1133">Transmembrane helix</keyword>
<keyword evidence="11" id="KW-1185">Reference proteome</keyword>
<name>A0A6H1TVT0_9CYAN</name>
<dbReference type="Gene3D" id="1.10.287.1260">
    <property type="match status" value="1"/>
</dbReference>
<evidence type="ECO:0000256" key="4">
    <source>
        <dbReference type="ARBA" id="ARBA00022692"/>
    </source>
</evidence>
<dbReference type="InterPro" id="IPR006685">
    <property type="entry name" value="MscS_channel_2nd"/>
</dbReference>
<dbReference type="EMBL" id="CP051167">
    <property type="protein sequence ID" value="QIZ70671.1"/>
    <property type="molecule type" value="Genomic_DNA"/>
</dbReference>
<feature type="transmembrane region" description="Helical" evidence="7">
    <location>
        <begin position="27"/>
        <end position="47"/>
    </location>
</feature>
<dbReference type="SUPFAM" id="SSF50182">
    <property type="entry name" value="Sm-like ribonucleoproteins"/>
    <property type="match status" value="1"/>
</dbReference>
<dbReference type="InterPro" id="IPR045275">
    <property type="entry name" value="MscS_archaea/bacteria_type"/>
</dbReference>
<reference evidence="10 11" key="1">
    <citation type="submission" date="2020-04" db="EMBL/GenBank/DDBJ databases">
        <authorList>
            <person name="Basu S."/>
            <person name="Maruthanayagam V."/>
            <person name="Chakraborty S."/>
            <person name="Pramanik A."/>
            <person name="Mukherjee J."/>
            <person name="Brink B."/>
        </authorList>
    </citation>
    <scope>NUCLEOTIDE SEQUENCE [LARGE SCALE GENOMIC DNA]</scope>
    <source>
        <strain evidence="10 11">AP17</strain>
    </source>
</reference>
<keyword evidence="4 7" id="KW-0812">Transmembrane</keyword>
<evidence type="ECO:0000256" key="7">
    <source>
        <dbReference type="SAM" id="Phobius"/>
    </source>
</evidence>
<feature type="domain" description="Mechanosensitive ion channel MscS" evidence="8">
    <location>
        <begin position="114"/>
        <end position="180"/>
    </location>
</feature>
<comment type="subcellular location">
    <subcellularLocation>
        <location evidence="1">Cell membrane</location>
        <topology evidence="1">Multi-pass membrane protein</topology>
    </subcellularLocation>
</comment>
<feature type="domain" description="Mechanosensitive ion channel MscS C-terminal" evidence="9">
    <location>
        <begin position="189"/>
        <end position="269"/>
    </location>
</feature>
<evidence type="ECO:0000313" key="10">
    <source>
        <dbReference type="EMBL" id="QIZ70671.1"/>
    </source>
</evidence>
<evidence type="ECO:0000256" key="3">
    <source>
        <dbReference type="ARBA" id="ARBA00022475"/>
    </source>
</evidence>
<dbReference type="SUPFAM" id="SSF82689">
    <property type="entry name" value="Mechanosensitive channel protein MscS (YggB), C-terminal domain"/>
    <property type="match status" value="1"/>
</dbReference>
<dbReference type="Pfam" id="PF21082">
    <property type="entry name" value="MS_channel_3rd"/>
    <property type="match status" value="1"/>
</dbReference>
<protein>
    <submittedName>
        <fullName evidence="10">Mechanosensitive ion channel family protein</fullName>
    </submittedName>
</protein>
<evidence type="ECO:0000256" key="6">
    <source>
        <dbReference type="ARBA" id="ARBA00023136"/>
    </source>
</evidence>
<evidence type="ECO:0000256" key="2">
    <source>
        <dbReference type="ARBA" id="ARBA00008017"/>
    </source>
</evidence>
<dbReference type="Proteomes" id="UP000500857">
    <property type="component" value="Chromosome"/>
</dbReference>
<keyword evidence="6 7" id="KW-0472">Membrane</keyword>
<comment type="similarity">
    <text evidence="2">Belongs to the MscS (TC 1.A.23) family.</text>
</comment>
<dbReference type="InterPro" id="IPR010920">
    <property type="entry name" value="LSM_dom_sf"/>
</dbReference>
<dbReference type="AlphaFoldDB" id="A0A6H1TVT0"/>
<dbReference type="InterPro" id="IPR023408">
    <property type="entry name" value="MscS_beta-dom_sf"/>
</dbReference>
<dbReference type="RefSeq" id="WP_168568826.1">
    <property type="nucleotide sequence ID" value="NZ_CP051167.1"/>
</dbReference>
<keyword evidence="3" id="KW-1003">Cell membrane</keyword>
<proteinExistence type="inferred from homology"/>
<dbReference type="GO" id="GO:0008381">
    <property type="term" value="F:mechanosensitive monoatomic ion channel activity"/>
    <property type="evidence" value="ECO:0007669"/>
    <property type="project" value="InterPro"/>
</dbReference>
<dbReference type="InterPro" id="IPR049278">
    <property type="entry name" value="MS_channel_C"/>
</dbReference>
<evidence type="ECO:0000256" key="1">
    <source>
        <dbReference type="ARBA" id="ARBA00004651"/>
    </source>
</evidence>
<sequence>MKTLFLLQSNGNSNQATGLESLTEITLYKITIAVVVVAATYGILWANEKLIAWVSEKVPSRFRLGVKQSLPFCRAVIILIAVLTLVRLFVRLSANNLLALTGTTAVALGFAFKDYASSLIAGFIALFEGPYRVGDRVAIGEHYGEIVSYGLRGVRLKTPDDNLVTIPHNKIWTDPISNANAGELEAQAVTHFYLAHEVDVELVMKILYQAAYTSKYTQLKLPIVVILSEKPWGSHFQVKSYPMDARDEFIYQTDLIERAKQTFAKYGVEYPSVWSDWSDRP</sequence>
<dbReference type="PANTHER" id="PTHR30221">
    <property type="entry name" value="SMALL-CONDUCTANCE MECHANOSENSITIVE CHANNEL"/>
    <property type="match status" value="1"/>
</dbReference>
<organism evidence="10 11">
    <name type="scientific">Oxynema aestuarii AP17</name>
    <dbReference type="NCBI Taxonomy" id="2064643"/>
    <lineage>
        <taxon>Bacteria</taxon>
        <taxon>Bacillati</taxon>
        <taxon>Cyanobacteriota</taxon>
        <taxon>Cyanophyceae</taxon>
        <taxon>Oscillatoriophycideae</taxon>
        <taxon>Oscillatoriales</taxon>
        <taxon>Oscillatoriaceae</taxon>
        <taxon>Oxynema</taxon>
        <taxon>Oxynema aestuarii</taxon>
    </lineage>
</organism>
<evidence type="ECO:0000259" key="8">
    <source>
        <dbReference type="Pfam" id="PF00924"/>
    </source>
</evidence>
<feature type="transmembrane region" description="Helical" evidence="7">
    <location>
        <begin position="68"/>
        <end position="90"/>
    </location>
</feature>
<dbReference type="GO" id="GO:0005886">
    <property type="term" value="C:plasma membrane"/>
    <property type="evidence" value="ECO:0007669"/>
    <property type="project" value="UniProtKB-SubCell"/>
</dbReference>
<evidence type="ECO:0000313" key="11">
    <source>
        <dbReference type="Proteomes" id="UP000500857"/>
    </source>
</evidence>
<dbReference type="KEGG" id="oxy:HCG48_08835"/>
<dbReference type="InterPro" id="IPR011066">
    <property type="entry name" value="MscS_channel_C_sf"/>
</dbReference>
<dbReference type="Pfam" id="PF00924">
    <property type="entry name" value="MS_channel_2nd"/>
    <property type="match status" value="1"/>
</dbReference>
<dbReference type="Gene3D" id="2.30.30.60">
    <property type="match status" value="1"/>
</dbReference>
<evidence type="ECO:0000259" key="9">
    <source>
        <dbReference type="Pfam" id="PF21082"/>
    </source>
</evidence>
<evidence type="ECO:0000256" key="5">
    <source>
        <dbReference type="ARBA" id="ARBA00022989"/>
    </source>
</evidence>
<gene>
    <name evidence="10" type="ORF">HCG48_08835</name>
</gene>